<dbReference type="Pfam" id="PF12277">
    <property type="entry name" value="DUF3618"/>
    <property type="match status" value="1"/>
</dbReference>
<evidence type="ECO:0000313" key="3">
    <source>
        <dbReference type="Proteomes" id="UP001596456"/>
    </source>
</evidence>
<organism evidence="2 3">
    <name type="scientific">Rhodocista pekingensis</name>
    <dbReference type="NCBI Taxonomy" id="201185"/>
    <lineage>
        <taxon>Bacteria</taxon>
        <taxon>Pseudomonadati</taxon>
        <taxon>Pseudomonadota</taxon>
        <taxon>Alphaproteobacteria</taxon>
        <taxon>Rhodospirillales</taxon>
        <taxon>Azospirillaceae</taxon>
        <taxon>Rhodocista</taxon>
    </lineage>
</organism>
<reference evidence="3" key="1">
    <citation type="journal article" date="2019" name="Int. J. Syst. Evol. Microbiol.">
        <title>The Global Catalogue of Microorganisms (GCM) 10K type strain sequencing project: providing services to taxonomists for standard genome sequencing and annotation.</title>
        <authorList>
            <consortium name="The Broad Institute Genomics Platform"/>
            <consortium name="The Broad Institute Genome Sequencing Center for Infectious Disease"/>
            <person name="Wu L."/>
            <person name="Ma J."/>
        </authorList>
    </citation>
    <scope>NUCLEOTIDE SEQUENCE [LARGE SCALE GENOMIC DNA]</scope>
    <source>
        <strain evidence="3">CGMCC 1.16275</strain>
    </source>
</reference>
<feature type="compositionally biased region" description="Low complexity" evidence="1">
    <location>
        <begin position="156"/>
        <end position="179"/>
    </location>
</feature>
<dbReference type="EMBL" id="JBHTCM010000010">
    <property type="protein sequence ID" value="MFC7333479.1"/>
    <property type="molecule type" value="Genomic_DNA"/>
</dbReference>
<dbReference type="InterPro" id="IPR022062">
    <property type="entry name" value="DUF3618"/>
</dbReference>
<protein>
    <submittedName>
        <fullName evidence="2">DUF3618 domain-containing protein</fullName>
    </submittedName>
</protein>
<evidence type="ECO:0000313" key="2">
    <source>
        <dbReference type="EMBL" id="MFC7333479.1"/>
    </source>
</evidence>
<accession>A0ABW2KTX5</accession>
<keyword evidence="3" id="KW-1185">Reference proteome</keyword>
<gene>
    <name evidence="2" type="ORF">ACFQPS_09930</name>
</gene>
<dbReference type="RefSeq" id="WP_377358581.1">
    <property type="nucleotide sequence ID" value="NZ_JBHTCM010000010.1"/>
</dbReference>
<feature type="compositionally biased region" description="Basic and acidic residues" evidence="1">
    <location>
        <begin position="203"/>
        <end position="213"/>
    </location>
</feature>
<proteinExistence type="predicted"/>
<feature type="region of interest" description="Disordered" evidence="1">
    <location>
        <begin position="1"/>
        <end position="20"/>
    </location>
</feature>
<name>A0ABW2KTX5_9PROT</name>
<dbReference type="Proteomes" id="UP001596456">
    <property type="component" value="Unassembled WGS sequence"/>
</dbReference>
<evidence type="ECO:0000256" key="1">
    <source>
        <dbReference type="SAM" id="MobiDB-lite"/>
    </source>
</evidence>
<sequence>MTTRSEEIEREIEETRRDMSRTAAEIERRLQPESLLDGAVTWVRTSRRGRAMTEDVLDVVARNPLPLALIGVGVAWLAWEMTRHPSSGSVSRYTPMRRRLGPDPRAETHHSHVEDDGRSARPGRSPGADEIIGRQPGTQSARDAAEAFRDSDRSGADTGPAAAAATAGAAAGAGATRAGSRPPMAEDVVGYRAGGHSTAQEATDPKYRDPGRS</sequence>
<feature type="compositionally biased region" description="Basic and acidic residues" evidence="1">
    <location>
        <begin position="100"/>
        <end position="119"/>
    </location>
</feature>
<feature type="region of interest" description="Disordered" evidence="1">
    <location>
        <begin position="85"/>
        <end position="213"/>
    </location>
</feature>
<feature type="compositionally biased region" description="Basic and acidic residues" evidence="1">
    <location>
        <begin position="143"/>
        <end position="155"/>
    </location>
</feature>
<comment type="caution">
    <text evidence="2">The sequence shown here is derived from an EMBL/GenBank/DDBJ whole genome shotgun (WGS) entry which is preliminary data.</text>
</comment>